<dbReference type="Gene3D" id="1.10.10.60">
    <property type="entry name" value="Homeodomain-like"/>
    <property type="match status" value="1"/>
</dbReference>
<dbReference type="RefSeq" id="WP_264772344.1">
    <property type="nucleotide sequence ID" value="NZ_JAPDOG010000011.1"/>
</dbReference>
<keyword evidence="2" id="KW-1185">Reference proteome</keyword>
<dbReference type="Proteomes" id="UP001207582">
    <property type="component" value="Unassembled WGS sequence"/>
</dbReference>
<dbReference type="InterPro" id="IPR011681">
    <property type="entry name" value="GcrA"/>
</dbReference>
<dbReference type="EMBL" id="JAPDOG010000011">
    <property type="protein sequence ID" value="MCW3782610.1"/>
    <property type="molecule type" value="Genomic_DNA"/>
</dbReference>
<accession>A0ABT3J4L6</accession>
<name>A0ABT3J4L6_9RHOB</name>
<proteinExistence type="predicted"/>
<sequence>MVASGTGPAGDGYPFRKTGAWEDADIQTLIRLWGEGRSNLEIARELGRQENAVAIKASRLHLPPKATAAQKFAPANAKNAKAKLRPCLTCSKTFFSEGPGNRICEPCKSTSAWSGSDYVVQYGGRC</sequence>
<dbReference type="Pfam" id="PF07750">
    <property type="entry name" value="GcrA"/>
    <property type="match status" value="1"/>
</dbReference>
<organism evidence="1 2">
    <name type="scientific">Defluviimonas salinarum</name>
    <dbReference type="NCBI Taxonomy" id="2992147"/>
    <lineage>
        <taxon>Bacteria</taxon>
        <taxon>Pseudomonadati</taxon>
        <taxon>Pseudomonadota</taxon>
        <taxon>Alphaproteobacteria</taxon>
        <taxon>Rhodobacterales</taxon>
        <taxon>Paracoccaceae</taxon>
        <taxon>Albidovulum</taxon>
    </lineage>
</organism>
<evidence type="ECO:0000313" key="1">
    <source>
        <dbReference type="EMBL" id="MCW3782610.1"/>
    </source>
</evidence>
<protein>
    <submittedName>
        <fullName evidence="1">GcrA family cell cycle regulator</fullName>
    </submittedName>
</protein>
<evidence type="ECO:0000313" key="2">
    <source>
        <dbReference type="Proteomes" id="UP001207582"/>
    </source>
</evidence>
<gene>
    <name evidence="1" type="ORF">OM960_13540</name>
</gene>
<comment type="caution">
    <text evidence="1">The sequence shown here is derived from an EMBL/GenBank/DDBJ whole genome shotgun (WGS) entry which is preliminary data.</text>
</comment>
<reference evidence="1 2" key="1">
    <citation type="submission" date="2022-10" db="EMBL/GenBank/DDBJ databases">
        <title>Defluviimonas sp. CAU 1641 isolated from mud.</title>
        <authorList>
            <person name="Kim W."/>
        </authorList>
    </citation>
    <scope>NUCLEOTIDE SEQUENCE [LARGE SCALE GENOMIC DNA]</scope>
    <source>
        <strain evidence="1 2">CAU 1641</strain>
    </source>
</reference>